<dbReference type="InterPro" id="IPR022291">
    <property type="entry name" value="Bacteriocin_synth_cyclodeHase"/>
</dbReference>
<protein>
    <submittedName>
        <fullName evidence="2">Cyclodehydratase</fullName>
    </submittedName>
</protein>
<dbReference type="NCBIfam" id="TIGR03604">
    <property type="entry name" value="TOMM_cyclo_SagD"/>
    <property type="match status" value="1"/>
</dbReference>
<dbReference type="OrthoDB" id="2379922at2"/>
<dbReference type="InterPro" id="IPR027624">
    <property type="entry name" value="TOMM_cyclo_SagD"/>
</dbReference>
<reference evidence="2 3" key="1">
    <citation type="submission" date="2018-08" db="EMBL/GenBank/DDBJ databases">
        <title>Jishengella sp. nov., isolated from a root of Azadirachta indica A. Juss. var. siamensis Valenton.</title>
        <authorList>
            <person name="Kuncharoen N."/>
            <person name="Tanasupawat S."/>
            <person name="Kudo T."/>
            <person name="Ohkuma M."/>
        </authorList>
    </citation>
    <scope>NUCLEOTIDE SEQUENCE [LARGE SCALE GENOMIC DNA]</scope>
    <source>
        <strain evidence="2 3">AZ1-13</strain>
    </source>
</reference>
<sequence length="644" mass="70296">MEFARLTLQQALTERFRRDTGDAAHGRGPAVETVGAVDVFGAPATRLAPRRAAADVHLTAQAVLVGPWGGTPDARACGHCLAMRWQRLRTRSEREALEHGAPVIPAGTWPLVPDYVLDAVWSVYQAVVLDRSAPAGRRATGGWHAAADLHLPQVTRIDLQTLHVMTFPLLTDPLCPHCAPVDELTPQPATLDLVSRPKPDPGSYRLTSTTSYPLTTGAMANPVCGSLGAGTWLDVTSPTTSPVTGSVLIRGYAGLVNFTWSGQANSFRTSKDLAFLEGLERYAGTHQRRRAKPIVAALTDLGDTALDPRTCGEYPAQTYLTDPTVAPFDPDRPIPWVWGYSLRDDRPVLVPARLTYYASGQASDNFVYESSNGCAIGSCLEEAILFGLLELIERDAFLLGWYGNLELTEIDLDSCRSPAVRAMVDRAAFRGYDVHAFDSRVDLAVPVVTGLAVRRDGGAGTLAFAAGASLNPETAVEGALSEVLTYIPHLSRQVDERRDELEAMADDYTRCANLGDHPQLFGLPRMTEHAHTYLAPADHCTIVDIRTPGDPDTRDLLRDLRTCQRELERAGFDVIVVDQTTPEQRRMGLHTVCTIVPGLLPIDFGWTRQRALQMPRLRHAPHRAGLRDGDLAAPDLRMVPHPFP</sequence>
<dbReference type="Proteomes" id="UP000283832">
    <property type="component" value="Unassembled WGS sequence"/>
</dbReference>
<dbReference type="PANTHER" id="PTHR37809">
    <property type="entry name" value="RIBOSOMAL PROTEIN S12 METHYLTHIOTRANSFERASE ACCESSORY FACTOR YCAO"/>
    <property type="match status" value="1"/>
</dbReference>
<dbReference type="PROSITE" id="PS51664">
    <property type="entry name" value="YCAO"/>
    <property type="match status" value="1"/>
</dbReference>
<dbReference type="PANTHER" id="PTHR37809:SF1">
    <property type="entry name" value="RIBOSOMAL PROTEIN S12 METHYLTHIOTRANSFERASE ACCESSORY FACTOR YCAO"/>
    <property type="match status" value="1"/>
</dbReference>
<comment type="caution">
    <text evidence="2">The sequence shown here is derived from an EMBL/GenBank/DDBJ whole genome shotgun (WGS) entry which is preliminary data.</text>
</comment>
<evidence type="ECO:0000259" key="1">
    <source>
        <dbReference type="PROSITE" id="PS51664"/>
    </source>
</evidence>
<dbReference type="NCBIfam" id="TIGR03882">
    <property type="entry name" value="cyclo_dehyd_2"/>
    <property type="match status" value="1"/>
</dbReference>
<dbReference type="Gene3D" id="3.30.40.250">
    <property type="match status" value="1"/>
</dbReference>
<dbReference type="Gene3D" id="3.30.1330.230">
    <property type="match status" value="1"/>
</dbReference>
<feature type="domain" description="YcaO" evidence="1">
    <location>
        <begin position="262"/>
        <end position="644"/>
    </location>
</feature>
<dbReference type="EMBL" id="QXEC01000003">
    <property type="protein sequence ID" value="RIV40411.1"/>
    <property type="molecule type" value="Genomic_DNA"/>
</dbReference>
<dbReference type="Pfam" id="PF02624">
    <property type="entry name" value="YcaO"/>
    <property type="match status" value="1"/>
</dbReference>
<organism evidence="2 3">
    <name type="scientific">Micromonospora radicis</name>
    <dbReference type="NCBI Taxonomy" id="1894971"/>
    <lineage>
        <taxon>Bacteria</taxon>
        <taxon>Bacillati</taxon>
        <taxon>Actinomycetota</taxon>
        <taxon>Actinomycetes</taxon>
        <taxon>Micromonosporales</taxon>
        <taxon>Micromonosporaceae</taxon>
        <taxon>Micromonospora</taxon>
    </lineage>
</organism>
<proteinExistence type="predicted"/>
<dbReference type="InterPro" id="IPR003776">
    <property type="entry name" value="YcaO-like_dom"/>
</dbReference>
<dbReference type="Gene3D" id="3.40.50.720">
    <property type="entry name" value="NAD(P)-binding Rossmann-like Domain"/>
    <property type="match status" value="1"/>
</dbReference>
<evidence type="ECO:0000313" key="3">
    <source>
        <dbReference type="Proteomes" id="UP000283832"/>
    </source>
</evidence>
<dbReference type="Gene3D" id="3.30.160.660">
    <property type="match status" value="1"/>
</dbReference>
<evidence type="ECO:0000313" key="2">
    <source>
        <dbReference type="EMBL" id="RIV40411.1"/>
    </source>
</evidence>
<dbReference type="AlphaFoldDB" id="A0A418N022"/>
<name>A0A418N022_9ACTN</name>
<keyword evidence="3" id="KW-1185">Reference proteome</keyword>
<accession>A0A418N022</accession>
<gene>
    <name evidence="2" type="ORF">D2L64_05890</name>
</gene>